<evidence type="ECO:0000313" key="1">
    <source>
        <dbReference type="EMBL" id="KUO19077.1"/>
    </source>
</evidence>
<organism evidence="1 2">
    <name type="scientific">Streptomyces dysideae</name>
    <dbReference type="NCBI Taxonomy" id="909626"/>
    <lineage>
        <taxon>Bacteria</taxon>
        <taxon>Bacillati</taxon>
        <taxon>Actinomycetota</taxon>
        <taxon>Actinomycetes</taxon>
        <taxon>Kitasatosporales</taxon>
        <taxon>Streptomycetaceae</taxon>
        <taxon>Streptomyces</taxon>
    </lineage>
</organism>
<dbReference type="EMBL" id="LMXB01000055">
    <property type="protein sequence ID" value="KUO19077.1"/>
    <property type="molecule type" value="Genomic_DNA"/>
</dbReference>
<gene>
    <name evidence="1" type="ORF">AQJ91_21235</name>
</gene>
<reference evidence="1 2" key="1">
    <citation type="submission" date="2015-10" db="EMBL/GenBank/DDBJ databases">
        <title>Draft genome sequence of Streptomyces sp. RV15, isolated from a marine sponge.</title>
        <authorList>
            <person name="Ruckert C."/>
            <person name="Abdelmohsen U.R."/>
            <person name="Winkler A."/>
            <person name="Hentschel U."/>
            <person name="Kalinowski J."/>
            <person name="Kampfer P."/>
            <person name="Glaeser S."/>
        </authorList>
    </citation>
    <scope>NUCLEOTIDE SEQUENCE [LARGE SCALE GENOMIC DNA]</scope>
    <source>
        <strain evidence="1 2">RV15</strain>
    </source>
</reference>
<accession>A0A101UY64</accession>
<comment type="caution">
    <text evidence="1">The sequence shown here is derived from an EMBL/GenBank/DDBJ whole genome shotgun (WGS) entry which is preliminary data.</text>
</comment>
<dbReference type="STRING" id="909626.AQJ91_21235"/>
<proteinExistence type="predicted"/>
<protein>
    <submittedName>
        <fullName evidence="1">Uncharacterized protein</fullName>
    </submittedName>
</protein>
<dbReference type="OrthoDB" id="4325673at2"/>
<evidence type="ECO:0000313" key="2">
    <source>
        <dbReference type="Proteomes" id="UP000053260"/>
    </source>
</evidence>
<dbReference type="Proteomes" id="UP000053260">
    <property type="component" value="Unassembled WGS sequence"/>
</dbReference>
<name>A0A101UY64_9ACTN</name>
<keyword evidence="2" id="KW-1185">Reference proteome</keyword>
<dbReference type="AlphaFoldDB" id="A0A101UY64"/>
<sequence length="106" mass="11238">MSMYNIGNVNGPSNIGDNGHIEVNHGFDLGTLLRLADQLVERTSMERPSLVPQAEIIRGELIQASQDGQSPNRGRIRSALETIGIGVAAGSGSLALAQEITRMLGL</sequence>
<dbReference type="RefSeq" id="WP_067023989.1">
    <property type="nucleotide sequence ID" value="NZ_KQ949087.1"/>
</dbReference>